<evidence type="ECO:0000313" key="3">
    <source>
        <dbReference type="Proteomes" id="UP000314294"/>
    </source>
</evidence>
<dbReference type="EMBL" id="SRLO01000572">
    <property type="protein sequence ID" value="TNN51717.1"/>
    <property type="molecule type" value="Genomic_DNA"/>
</dbReference>
<comment type="caution">
    <text evidence="2">The sequence shown here is derived from an EMBL/GenBank/DDBJ whole genome shotgun (WGS) entry which is preliminary data.</text>
</comment>
<organism evidence="2 3">
    <name type="scientific">Liparis tanakae</name>
    <name type="common">Tanaka's snailfish</name>
    <dbReference type="NCBI Taxonomy" id="230148"/>
    <lineage>
        <taxon>Eukaryota</taxon>
        <taxon>Metazoa</taxon>
        <taxon>Chordata</taxon>
        <taxon>Craniata</taxon>
        <taxon>Vertebrata</taxon>
        <taxon>Euteleostomi</taxon>
        <taxon>Actinopterygii</taxon>
        <taxon>Neopterygii</taxon>
        <taxon>Teleostei</taxon>
        <taxon>Neoteleostei</taxon>
        <taxon>Acanthomorphata</taxon>
        <taxon>Eupercaria</taxon>
        <taxon>Perciformes</taxon>
        <taxon>Cottioidei</taxon>
        <taxon>Cottales</taxon>
        <taxon>Liparidae</taxon>
        <taxon>Liparis</taxon>
    </lineage>
</organism>
<evidence type="ECO:0000313" key="2">
    <source>
        <dbReference type="EMBL" id="TNN51717.1"/>
    </source>
</evidence>
<evidence type="ECO:0000256" key="1">
    <source>
        <dbReference type="SAM" id="MobiDB-lite"/>
    </source>
</evidence>
<dbReference type="AlphaFoldDB" id="A0A4Z2GDS7"/>
<proteinExistence type="predicted"/>
<sequence length="100" mass="10853">MTGPDIYTTCALGSCSRQAAVNNHVNSSCVCRLRLIYPSYPQTPRHSSPYVSLMHSDRSRGEGVGGFSFLVEKAVRKSGGEEHGGSGTFSQRGDWSRLQS</sequence>
<feature type="compositionally biased region" description="Polar residues" evidence="1">
    <location>
        <begin position="88"/>
        <end position="100"/>
    </location>
</feature>
<feature type="region of interest" description="Disordered" evidence="1">
    <location>
        <begin position="77"/>
        <end position="100"/>
    </location>
</feature>
<dbReference type="Proteomes" id="UP000314294">
    <property type="component" value="Unassembled WGS sequence"/>
</dbReference>
<name>A0A4Z2GDS7_9TELE</name>
<reference evidence="2 3" key="1">
    <citation type="submission" date="2019-03" db="EMBL/GenBank/DDBJ databases">
        <title>First draft genome of Liparis tanakae, snailfish: a comprehensive survey of snailfish specific genes.</title>
        <authorList>
            <person name="Kim W."/>
            <person name="Song I."/>
            <person name="Jeong J.-H."/>
            <person name="Kim D."/>
            <person name="Kim S."/>
            <person name="Ryu S."/>
            <person name="Song J.Y."/>
            <person name="Lee S.K."/>
        </authorList>
    </citation>
    <scope>NUCLEOTIDE SEQUENCE [LARGE SCALE GENOMIC DNA]</scope>
    <source>
        <tissue evidence="2">Muscle</tissue>
    </source>
</reference>
<gene>
    <name evidence="2" type="ORF">EYF80_038067</name>
</gene>
<keyword evidence="3" id="KW-1185">Reference proteome</keyword>
<protein>
    <submittedName>
        <fullName evidence="2">Uncharacterized protein</fullName>
    </submittedName>
</protein>
<accession>A0A4Z2GDS7</accession>